<evidence type="ECO:0000313" key="2">
    <source>
        <dbReference type="Proteomes" id="UP001062846"/>
    </source>
</evidence>
<organism evidence="1 2">
    <name type="scientific">Rhododendron molle</name>
    <name type="common">Chinese azalea</name>
    <name type="synonym">Azalea mollis</name>
    <dbReference type="NCBI Taxonomy" id="49168"/>
    <lineage>
        <taxon>Eukaryota</taxon>
        <taxon>Viridiplantae</taxon>
        <taxon>Streptophyta</taxon>
        <taxon>Embryophyta</taxon>
        <taxon>Tracheophyta</taxon>
        <taxon>Spermatophyta</taxon>
        <taxon>Magnoliopsida</taxon>
        <taxon>eudicotyledons</taxon>
        <taxon>Gunneridae</taxon>
        <taxon>Pentapetalae</taxon>
        <taxon>asterids</taxon>
        <taxon>Ericales</taxon>
        <taxon>Ericaceae</taxon>
        <taxon>Ericoideae</taxon>
        <taxon>Rhodoreae</taxon>
        <taxon>Rhododendron</taxon>
    </lineage>
</organism>
<reference evidence="1" key="1">
    <citation type="submission" date="2022-02" db="EMBL/GenBank/DDBJ databases">
        <title>Plant Genome Project.</title>
        <authorList>
            <person name="Zhang R.-G."/>
        </authorList>
    </citation>
    <scope>NUCLEOTIDE SEQUENCE</scope>
    <source>
        <strain evidence="1">AT1</strain>
    </source>
</reference>
<comment type="caution">
    <text evidence="1">The sequence shown here is derived from an EMBL/GenBank/DDBJ whole genome shotgun (WGS) entry which is preliminary data.</text>
</comment>
<sequence length="215" mass="23005">MGYKKRPIGGSKIAQHISFKSGHVDKWAFLFKRSFKSKLTAIKNKKWVQRGDPGGGTSYKGAASLEREDVGLLVADCDRRTPIEHDKVVGDGKNSQATTDFGEVCMIPDRFSPSLPSSFSFLEEGGGGGFSAGRSLGADSLSSLKERVVEAVCEGRVSEVWCSGEDILLGGSFGRRRFSMELGEGLGMGRVLKGCVTEAGEGGVNSKGLELVPFF</sequence>
<protein>
    <submittedName>
        <fullName evidence="1">Uncharacterized protein</fullName>
    </submittedName>
</protein>
<dbReference type="EMBL" id="CM046394">
    <property type="protein sequence ID" value="KAI8547768.1"/>
    <property type="molecule type" value="Genomic_DNA"/>
</dbReference>
<accession>A0ACC0N5B1</accession>
<name>A0ACC0N5B1_RHOML</name>
<proteinExistence type="predicted"/>
<dbReference type="Proteomes" id="UP001062846">
    <property type="component" value="Chromosome 7"/>
</dbReference>
<keyword evidence="2" id="KW-1185">Reference proteome</keyword>
<gene>
    <name evidence="1" type="ORF">RHMOL_Rhmol07G0221200</name>
</gene>
<evidence type="ECO:0000313" key="1">
    <source>
        <dbReference type="EMBL" id="KAI8547768.1"/>
    </source>
</evidence>